<dbReference type="RefSeq" id="WP_249027464.1">
    <property type="nucleotide sequence ID" value="NZ_PHKV01000076.1"/>
</dbReference>
<comment type="caution">
    <text evidence="3">The sequence shown here is derived from an EMBL/GenBank/DDBJ whole genome shotgun (WGS) entry which is preliminary data.</text>
</comment>
<dbReference type="Proteomes" id="UP000233720">
    <property type="component" value="Unassembled WGS sequence"/>
</dbReference>
<sequence length="167" mass="18111">MKDVLTPSADGDAEPDRSAEPSLVFSSKRRVPHIRQTESSECGLACIAMLLSYYGHETSLGELRNRFTVSTSGATLASLIEIADANGLTTRPLRLELYELPKLSLPCMVHLHHGHFVVLTAVRGGHVHISDPAAGVKKIKLDEFDELFSGIALEAHPGPAFKKIKSV</sequence>
<gene>
    <name evidence="3" type="ORF">XpruCFBP8353_23105</name>
</gene>
<dbReference type="GO" id="GO:0016020">
    <property type="term" value="C:membrane"/>
    <property type="evidence" value="ECO:0007669"/>
    <property type="project" value="InterPro"/>
</dbReference>
<evidence type="ECO:0000259" key="2">
    <source>
        <dbReference type="PROSITE" id="PS50990"/>
    </source>
</evidence>
<dbReference type="EMBL" id="PHKV01000076">
    <property type="protein sequence ID" value="PKV10514.1"/>
    <property type="molecule type" value="Genomic_DNA"/>
</dbReference>
<protein>
    <submittedName>
        <fullName evidence="3">ABC transporter</fullName>
    </submittedName>
</protein>
<name>A0A2N3RDF2_9XANT</name>
<accession>A0A2N3RDF2</accession>
<evidence type="ECO:0000313" key="3">
    <source>
        <dbReference type="EMBL" id="PKV10514.1"/>
    </source>
</evidence>
<reference evidence="3 4" key="1">
    <citation type="submission" date="2017-11" db="EMBL/GenBank/DDBJ databases">
        <title>Xanthomonas prunicola sp. nov., a novel pathogen that affects nectarine (Prunus persica var. nectarine) trees.</title>
        <authorList>
            <person name="Lopez M."/>
            <person name="Lopez-Soriano P."/>
            <person name="Garita-Cambronero J."/>
            <person name="Beltran C."/>
            <person name="Taghouti G."/>
            <person name="Portier P."/>
            <person name="Cubero J."/>
            <person name="Fischer-Le Saux M."/>
            <person name="Marco-Noales E."/>
        </authorList>
    </citation>
    <scope>NUCLEOTIDE SEQUENCE [LARGE SCALE GENOMIC DNA]</scope>
    <source>
        <strain evidence="3 4">CFBP8353</strain>
    </source>
</reference>
<dbReference type="Gene3D" id="3.90.70.10">
    <property type="entry name" value="Cysteine proteinases"/>
    <property type="match status" value="1"/>
</dbReference>
<dbReference type="GO" id="GO:0005524">
    <property type="term" value="F:ATP binding"/>
    <property type="evidence" value="ECO:0007669"/>
    <property type="project" value="InterPro"/>
</dbReference>
<dbReference type="AlphaFoldDB" id="A0A2N3RDF2"/>
<dbReference type="Pfam" id="PF03412">
    <property type="entry name" value="Peptidase_C39"/>
    <property type="match status" value="1"/>
</dbReference>
<organism evidence="3 4">
    <name type="scientific">Xanthomonas prunicola</name>
    <dbReference type="NCBI Taxonomy" id="2053930"/>
    <lineage>
        <taxon>Bacteria</taxon>
        <taxon>Pseudomonadati</taxon>
        <taxon>Pseudomonadota</taxon>
        <taxon>Gammaproteobacteria</taxon>
        <taxon>Lysobacterales</taxon>
        <taxon>Lysobacteraceae</taxon>
        <taxon>Xanthomonas</taxon>
    </lineage>
</organism>
<proteinExistence type="predicted"/>
<feature type="domain" description="Peptidase C39" evidence="2">
    <location>
        <begin position="36"/>
        <end position="155"/>
    </location>
</feature>
<dbReference type="PROSITE" id="PS50990">
    <property type="entry name" value="PEPTIDASE_C39"/>
    <property type="match status" value="1"/>
</dbReference>
<dbReference type="InterPro" id="IPR005074">
    <property type="entry name" value="Peptidase_C39"/>
</dbReference>
<dbReference type="GO" id="GO:0006508">
    <property type="term" value="P:proteolysis"/>
    <property type="evidence" value="ECO:0007669"/>
    <property type="project" value="InterPro"/>
</dbReference>
<evidence type="ECO:0000313" key="4">
    <source>
        <dbReference type="Proteomes" id="UP000233720"/>
    </source>
</evidence>
<dbReference type="GO" id="GO:0008233">
    <property type="term" value="F:peptidase activity"/>
    <property type="evidence" value="ECO:0007669"/>
    <property type="project" value="InterPro"/>
</dbReference>
<evidence type="ECO:0000256" key="1">
    <source>
        <dbReference type="SAM" id="MobiDB-lite"/>
    </source>
</evidence>
<feature type="non-terminal residue" evidence="3">
    <location>
        <position position="167"/>
    </location>
</feature>
<feature type="region of interest" description="Disordered" evidence="1">
    <location>
        <begin position="1"/>
        <end position="22"/>
    </location>
</feature>